<dbReference type="STRING" id="64144.ENSATEP00000025134"/>
<evidence type="ECO:0000256" key="1">
    <source>
        <dbReference type="SAM" id="Coils"/>
    </source>
</evidence>
<dbReference type="AlphaFoldDB" id="A0A3Q1J1C4"/>
<dbReference type="OrthoDB" id="9944409at2759"/>
<feature type="compositionally biased region" description="Basic and acidic residues" evidence="2">
    <location>
        <begin position="397"/>
        <end position="407"/>
    </location>
</feature>
<dbReference type="GeneTree" id="ENSGT00390000006166"/>
<keyword evidence="1" id="KW-0175">Coiled coil</keyword>
<dbReference type="GeneID" id="113152133"/>
<dbReference type="CTD" id="570276"/>
<feature type="region of interest" description="Disordered" evidence="2">
    <location>
        <begin position="1"/>
        <end position="23"/>
    </location>
</feature>
<dbReference type="Ensembl" id="ENSATET00000025539.3">
    <property type="protein sequence ID" value="ENSATEP00000025134.1"/>
    <property type="gene ID" value="ENSATEG00000017440.3"/>
</dbReference>
<dbReference type="GO" id="GO:0007219">
    <property type="term" value="P:Notch signaling pathway"/>
    <property type="evidence" value="ECO:0007669"/>
    <property type="project" value="Ensembl"/>
</dbReference>
<feature type="coiled-coil region" evidence="1">
    <location>
        <begin position="323"/>
        <end position="370"/>
    </location>
</feature>
<keyword evidence="3" id="KW-0812">Transmembrane</keyword>
<feature type="region of interest" description="Disordered" evidence="2">
    <location>
        <begin position="374"/>
        <end position="407"/>
    </location>
</feature>
<name>A0A3Q1J1C4_ANATE</name>
<dbReference type="InterPro" id="IPR009538">
    <property type="entry name" value="PV-1"/>
</dbReference>
<reference evidence="4" key="2">
    <citation type="submission" date="2025-08" db="UniProtKB">
        <authorList>
            <consortium name="Ensembl"/>
        </authorList>
    </citation>
    <scope>IDENTIFICATION</scope>
</reference>
<proteinExistence type="predicted"/>
<reference evidence="4" key="3">
    <citation type="submission" date="2025-09" db="UniProtKB">
        <authorList>
            <consortium name="Ensembl"/>
        </authorList>
    </citation>
    <scope>IDENTIFICATION</scope>
</reference>
<organism evidence="4 5">
    <name type="scientific">Anabas testudineus</name>
    <name type="common">Climbing perch</name>
    <name type="synonym">Anthias testudineus</name>
    <dbReference type="NCBI Taxonomy" id="64144"/>
    <lineage>
        <taxon>Eukaryota</taxon>
        <taxon>Metazoa</taxon>
        <taxon>Chordata</taxon>
        <taxon>Craniata</taxon>
        <taxon>Vertebrata</taxon>
        <taxon>Euteleostomi</taxon>
        <taxon>Actinopterygii</taxon>
        <taxon>Neopterygii</taxon>
        <taxon>Teleostei</taxon>
        <taxon>Neoteleostei</taxon>
        <taxon>Acanthomorphata</taxon>
        <taxon>Anabantaria</taxon>
        <taxon>Anabantiformes</taxon>
        <taxon>Anabantoidei</taxon>
        <taxon>Anabantidae</taxon>
        <taxon>Anabas</taxon>
    </lineage>
</organism>
<feature type="transmembrane region" description="Helical" evidence="3">
    <location>
        <begin position="33"/>
        <end position="55"/>
    </location>
</feature>
<dbReference type="Proteomes" id="UP000265040">
    <property type="component" value="Chromosome 4"/>
</dbReference>
<dbReference type="FunCoup" id="A0A3Q1J1C4">
    <property type="interactions" value="556"/>
</dbReference>
<evidence type="ECO:0008006" key="6">
    <source>
        <dbReference type="Google" id="ProtNLM"/>
    </source>
</evidence>
<evidence type="ECO:0000313" key="5">
    <source>
        <dbReference type="Proteomes" id="UP000265040"/>
    </source>
</evidence>
<accession>A0A3Q1J1C4</accession>
<keyword evidence="3" id="KW-0472">Membrane</keyword>
<dbReference type="PANTHER" id="PTHR21687">
    <property type="entry name" value="PLASMALEMMA VESICLE-ASSOCIATED PROTEIN"/>
    <property type="match status" value="1"/>
</dbReference>
<dbReference type="InParanoid" id="A0A3Q1J1C4"/>
<evidence type="ECO:0000256" key="3">
    <source>
        <dbReference type="SAM" id="Phobius"/>
    </source>
</evidence>
<evidence type="ECO:0000256" key="2">
    <source>
        <dbReference type="SAM" id="MobiDB-lite"/>
    </source>
</evidence>
<protein>
    <recommendedName>
        <fullName evidence="6">Plasmalemma vesicle associated protein b</fullName>
    </recommendedName>
</protein>
<dbReference type="GO" id="GO:0002693">
    <property type="term" value="P:positive regulation of cellular extravasation"/>
    <property type="evidence" value="ECO:0007669"/>
    <property type="project" value="TreeGrafter"/>
</dbReference>
<sequence>MYSSSYSQAKYGREAREPPHKAKGKSCGYYMRIVFLFSSLIQSLIIVSLILFLIYGQPEKSAVEKRVVDLEQSFNRLSDINIQLRKDKSELGTQLRARTAEKAALEKELEKLKVYCNKTEQDLKLKLSSCVTASAMRRCPSFPVPTNTGNELKTCQSLGTQQRAMIALIEANFTQTVQYLSQERDSALKDRDVHHQDAITLRKENIMAKEQLSSYTRKCKDDFANSLSGIKEVTNEFLTRIGNLFPNQMTFHLTCESQRIQMENIKSSCTNLSRDVENKFQFYLNNVGNKVAEIQALSSRLEVQNSDLTSDLKQCERSRNETIAETNRQLQFKQKTHDEQMEKLLSEKTRLRKEKELQEERLALKDKELQTLRGTLPAQPSFRSIVPKIGSPPVASQHRETEISKTR</sequence>
<dbReference type="GO" id="GO:0043114">
    <property type="term" value="P:regulation of vascular permeability"/>
    <property type="evidence" value="ECO:0007669"/>
    <property type="project" value="Ensembl"/>
</dbReference>
<reference evidence="4" key="1">
    <citation type="submission" date="2021-04" db="EMBL/GenBank/DDBJ databases">
        <authorList>
            <consortium name="Wellcome Sanger Institute Data Sharing"/>
        </authorList>
    </citation>
    <scope>NUCLEOTIDE SEQUENCE [LARGE SCALE GENOMIC DNA]</scope>
</reference>
<dbReference type="OMA" id="ETNKSCD"/>
<dbReference type="PANTHER" id="PTHR21687:SF6">
    <property type="entry name" value="PLASMALEMMA VESICLE-ASSOCIATED PROTEIN"/>
    <property type="match status" value="1"/>
</dbReference>
<keyword evidence="3" id="KW-1133">Transmembrane helix</keyword>
<dbReference type="RefSeq" id="XP_026200979.1">
    <property type="nucleotide sequence ID" value="XM_026345194.1"/>
</dbReference>
<evidence type="ECO:0000313" key="4">
    <source>
        <dbReference type="Ensembl" id="ENSATEP00000025134.1"/>
    </source>
</evidence>
<feature type="compositionally biased region" description="Basic and acidic residues" evidence="2">
    <location>
        <begin position="11"/>
        <end position="20"/>
    </location>
</feature>
<keyword evidence="5" id="KW-1185">Reference proteome</keyword>